<keyword evidence="1" id="KW-0238">DNA-binding</keyword>
<keyword evidence="2" id="KW-1185">Reference proteome</keyword>
<dbReference type="RefSeq" id="WP_252797017.1">
    <property type="nucleotide sequence ID" value="NZ_CP097118.1"/>
</dbReference>
<proteinExistence type="predicted"/>
<dbReference type="GO" id="GO:0003677">
    <property type="term" value="F:DNA binding"/>
    <property type="evidence" value="ECO:0007669"/>
    <property type="project" value="UniProtKB-KW"/>
</dbReference>
<evidence type="ECO:0000313" key="2">
    <source>
        <dbReference type="Proteomes" id="UP001057025"/>
    </source>
</evidence>
<evidence type="ECO:0000313" key="1">
    <source>
        <dbReference type="EMBL" id="USS87727.1"/>
    </source>
</evidence>
<protein>
    <submittedName>
        <fullName evidence="1">DNA-binding protein</fullName>
    </submittedName>
</protein>
<organism evidence="1 2">
    <name type="scientific">Fructilactobacillus hinvesii</name>
    <dbReference type="NCBI Taxonomy" id="2940300"/>
    <lineage>
        <taxon>Bacteria</taxon>
        <taxon>Bacillati</taxon>
        <taxon>Bacillota</taxon>
        <taxon>Bacilli</taxon>
        <taxon>Lactobacillales</taxon>
        <taxon>Lactobacillaceae</taxon>
        <taxon>Fructilactobacillus</taxon>
    </lineage>
</organism>
<sequence length="68" mass="8002">MMITKDISKDRAELPESMNYKQALQYFNIGSYNTLYKFIKQGLPVTTIGNVKRISKTNAKKFWDEHTR</sequence>
<reference evidence="1" key="1">
    <citation type="submission" date="2022-05" db="EMBL/GenBank/DDBJ databases">
        <authorList>
            <person name="Oliphant S.A."/>
            <person name="Watson-Haigh N.S."/>
            <person name="Sumby K.M."/>
            <person name="Gardner J.M."/>
            <person name="Jiranek V."/>
        </authorList>
    </citation>
    <scope>NUCLEOTIDE SEQUENCE</scope>
    <source>
        <strain evidence="1">KI11_C11</strain>
    </source>
</reference>
<accession>A0ABY5BRJ1</accession>
<name>A0ABY5BRJ1_9LACO</name>
<dbReference type="EMBL" id="CP097118">
    <property type="protein sequence ID" value="USS87727.1"/>
    <property type="molecule type" value="Genomic_DNA"/>
</dbReference>
<gene>
    <name evidence="1" type="ORF">M3M39_06370</name>
</gene>
<dbReference type="Proteomes" id="UP001057025">
    <property type="component" value="Chromosome"/>
</dbReference>